<evidence type="ECO:0000256" key="6">
    <source>
        <dbReference type="NCBIfam" id="TIGR00152"/>
    </source>
</evidence>
<organism evidence="7 8">
    <name type="scientific">Longimonas halophila</name>
    <dbReference type="NCBI Taxonomy" id="1469170"/>
    <lineage>
        <taxon>Bacteria</taxon>
        <taxon>Pseudomonadati</taxon>
        <taxon>Rhodothermota</taxon>
        <taxon>Rhodothermia</taxon>
        <taxon>Rhodothermales</taxon>
        <taxon>Salisaetaceae</taxon>
        <taxon>Longimonas</taxon>
    </lineage>
</organism>
<gene>
    <name evidence="5" type="primary">coaE</name>
    <name evidence="7" type="ORF">CRI93_04270</name>
</gene>
<accession>A0A2H3NUT7</accession>
<evidence type="ECO:0000313" key="7">
    <source>
        <dbReference type="EMBL" id="PEN08337.1"/>
    </source>
</evidence>
<dbReference type="InterPro" id="IPR001977">
    <property type="entry name" value="Depp_CoAkinase"/>
</dbReference>
<dbReference type="GO" id="GO:0005524">
    <property type="term" value="F:ATP binding"/>
    <property type="evidence" value="ECO:0007669"/>
    <property type="project" value="UniProtKB-UniRule"/>
</dbReference>
<dbReference type="PANTHER" id="PTHR10695">
    <property type="entry name" value="DEPHOSPHO-COA KINASE-RELATED"/>
    <property type="match status" value="1"/>
</dbReference>
<keyword evidence="2 5" id="KW-0547">Nucleotide-binding</keyword>
<evidence type="ECO:0000256" key="4">
    <source>
        <dbReference type="ARBA" id="ARBA00022993"/>
    </source>
</evidence>
<proteinExistence type="inferred from homology"/>
<dbReference type="GO" id="GO:0004140">
    <property type="term" value="F:dephospho-CoA kinase activity"/>
    <property type="evidence" value="ECO:0007669"/>
    <property type="project" value="UniProtKB-UniRule"/>
</dbReference>
<dbReference type="NCBIfam" id="TIGR00152">
    <property type="entry name" value="dephospho-CoA kinase"/>
    <property type="match status" value="1"/>
</dbReference>
<dbReference type="EC" id="2.7.1.24" evidence="5 6"/>
<keyword evidence="5" id="KW-0963">Cytoplasm</keyword>
<keyword evidence="8" id="KW-1185">Reference proteome</keyword>
<evidence type="ECO:0000313" key="8">
    <source>
        <dbReference type="Proteomes" id="UP000221024"/>
    </source>
</evidence>
<dbReference type="UniPathway" id="UPA00241">
    <property type="reaction ID" value="UER00356"/>
</dbReference>
<sequence>MITLGLTGGIGSGKSTACRMLNDMGARVFYADKVAKDIMQNDADARALIRDTFGSTSYNEHGSLNRSYLAAQVFSDPSKLEKLNAIVHPLVFDAFEDAKTQAESDGVELLVHEAALLFEAGGDAHVDYVAVVTAPDDVRIHRVMQRDDTTERAVRDRMQHQLPQDEIRDRADFVIPNNADREALQAKVRRLYEQLVTEAKAASDPAA</sequence>
<evidence type="ECO:0000256" key="2">
    <source>
        <dbReference type="ARBA" id="ARBA00022741"/>
    </source>
</evidence>
<evidence type="ECO:0000256" key="1">
    <source>
        <dbReference type="ARBA" id="ARBA00009018"/>
    </source>
</evidence>
<dbReference type="PANTHER" id="PTHR10695:SF46">
    <property type="entry name" value="BIFUNCTIONAL COENZYME A SYNTHASE-RELATED"/>
    <property type="match status" value="1"/>
</dbReference>
<name>A0A2H3NUT7_9BACT</name>
<dbReference type="Pfam" id="PF01121">
    <property type="entry name" value="CoaE"/>
    <property type="match status" value="1"/>
</dbReference>
<dbReference type="EMBL" id="PDEP01000003">
    <property type="protein sequence ID" value="PEN08337.1"/>
    <property type="molecule type" value="Genomic_DNA"/>
</dbReference>
<dbReference type="InterPro" id="IPR027417">
    <property type="entry name" value="P-loop_NTPase"/>
</dbReference>
<comment type="similarity">
    <text evidence="1 5">Belongs to the CoaE family.</text>
</comment>
<feature type="binding site" evidence="5">
    <location>
        <begin position="11"/>
        <end position="16"/>
    </location>
    <ligand>
        <name>ATP</name>
        <dbReference type="ChEBI" id="CHEBI:30616"/>
    </ligand>
</feature>
<dbReference type="GO" id="GO:0015937">
    <property type="term" value="P:coenzyme A biosynthetic process"/>
    <property type="evidence" value="ECO:0007669"/>
    <property type="project" value="UniProtKB-UniRule"/>
</dbReference>
<comment type="catalytic activity">
    <reaction evidence="5">
        <text>3'-dephospho-CoA + ATP = ADP + CoA + H(+)</text>
        <dbReference type="Rhea" id="RHEA:18245"/>
        <dbReference type="ChEBI" id="CHEBI:15378"/>
        <dbReference type="ChEBI" id="CHEBI:30616"/>
        <dbReference type="ChEBI" id="CHEBI:57287"/>
        <dbReference type="ChEBI" id="CHEBI:57328"/>
        <dbReference type="ChEBI" id="CHEBI:456216"/>
        <dbReference type="EC" id="2.7.1.24"/>
    </reaction>
</comment>
<comment type="pathway">
    <text evidence="5">Cofactor biosynthesis; coenzyme A biosynthesis; CoA from (R)-pantothenate: step 5/5.</text>
</comment>
<comment type="function">
    <text evidence="5">Catalyzes the phosphorylation of the 3'-hydroxyl group of dephosphocoenzyme A to form coenzyme A.</text>
</comment>
<reference evidence="7 8" key="1">
    <citation type="submission" date="2017-10" db="EMBL/GenBank/DDBJ databases">
        <title>Draft genome of Longimonas halophila.</title>
        <authorList>
            <person name="Goh K.M."/>
            <person name="Shamsir M.S."/>
            <person name="Lim S.W."/>
        </authorList>
    </citation>
    <scope>NUCLEOTIDE SEQUENCE [LARGE SCALE GENOMIC DNA]</scope>
    <source>
        <strain evidence="7 8">KCTC 42399</strain>
    </source>
</reference>
<keyword evidence="5" id="KW-0808">Transferase</keyword>
<dbReference type="GO" id="GO:0005737">
    <property type="term" value="C:cytoplasm"/>
    <property type="evidence" value="ECO:0007669"/>
    <property type="project" value="UniProtKB-SubCell"/>
</dbReference>
<dbReference type="PROSITE" id="PS51219">
    <property type="entry name" value="DPCK"/>
    <property type="match status" value="1"/>
</dbReference>
<evidence type="ECO:0000256" key="5">
    <source>
        <dbReference type="HAMAP-Rule" id="MF_00376"/>
    </source>
</evidence>
<dbReference type="CDD" id="cd02022">
    <property type="entry name" value="DPCK"/>
    <property type="match status" value="1"/>
</dbReference>
<dbReference type="OrthoDB" id="9812943at2"/>
<dbReference type="SUPFAM" id="SSF52540">
    <property type="entry name" value="P-loop containing nucleoside triphosphate hydrolases"/>
    <property type="match status" value="1"/>
</dbReference>
<dbReference type="HAMAP" id="MF_00376">
    <property type="entry name" value="Dephospho_CoA_kinase"/>
    <property type="match status" value="1"/>
</dbReference>
<protein>
    <recommendedName>
        <fullName evidence="5 6">Dephospho-CoA kinase</fullName>
        <ecNumber evidence="5 6">2.7.1.24</ecNumber>
    </recommendedName>
    <alternativeName>
        <fullName evidence="5">Dephosphocoenzyme A kinase</fullName>
    </alternativeName>
</protein>
<dbReference type="Gene3D" id="3.40.50.300">
    <property type="entry name" value="P-loop containing nucleotide triphosphate hydrolases"/>
    <property type="match status" value="1"/>
</dbReference>
<dbReference type="Proteomes" id="UP000221024">
    <property type="component" value="Unassembled WGS sequence"/>
</dbReference>
<evidence type="ECO:0000256" key="3">
    <source>
        <dbReference type="ARBA" id="ARBA00022840"/>
    </source>
</evidence>
<keyword evidence="5 7" id="KW-0418">Kinase</keyword>
<comment type="caution">
    <text evidence="7">The sequence shown here is derived from an EMBL/GenBank/DDBJ whole genome shotgun (WGS) entry which is preliminary data.</text>
</comment>
<keyword evidence="4 5" id="KW-0173">Coenzyme A biosynthesis</keyword>
<dbReference type="RefSeq" id="WP_098061376.1">
    <property type="nucleotide sequence ID" value="NZ_PDEP01000003.1"/>
</dbReference>
<dbReference type="AlphaFoldDB" id="A0A2H3NUT7"/>
<keyword evidence="3 5" id="KW-0067">ATP-binding</keyword>
<comment type="subcellular location">
    <subcellularLocation>
        <location evidence="5">Cytoplasm</location>
    </subcellularLocation>
</comment>